<dbReference type="EMBL" id="QFLI01000005">
    <property type="protein sequence ID" value="PXY00587.1"/>
    <property type="molecule type" value="Genomic_DNA"/>
</dbReference>
<evidence type="ECO:0000313" key="3">
    <source>
        <dbReference type="Proteomes" id="UP000248079"/>
    </source>
</evidence>
<keyword evidence="1" id="KW-0732">Signal</keyword>
<feature type="chain" id="PRO_5015971256" description="Fibronectin type-III domain-containing protein" evidence="1">
    <location>
        <begin position="30"/>
        <end position="370"/>
    </location>
</feature>
<dbReference type="RefSeq" id="WP_110360961.1">
    <property type="nucleotide sequence ID" value="NZ_QFLI01000005.1"/>
</dbReference>
<keyword evidence="3" id="KW-1185">Reference proteome</keyword>
<protein>
    <recommendedName>
        <fullName evidence="4">Fibronectin type-III domain-containing protein</fullName>
    </recommendedName>
</protein>
<dbReference type="PROSITE" id="PS51257">
    <property type="entry name" value="PROKAR_LIPOPROTEIN"/>
    <property type="match status" value="1"/>
</dbReference>
<gene>
    <name evidence="2" type="ORF">DF185_11770</name>
</gene>
<dbReference type="OrthoDB" id="1114736at2"/>
<sequence>MKHSIYKKLSFALALFGALSLFSCGGSSGGEEEEFEFKPSDLTNKYWYANPYRNQNFSTDDVLLVYKFNGNGDLVRQEFSGRRDNNEAGTWKLSEDNTLTINDKTIGNVREYTIDKSSSGTHLVLRGGVAVGNWDFYSDLTELKDFTADATIVKEVVLSNGSFVNKYRYDFEVKGEFISQAKVILESNSFELVKSANADDKVVWRLKEADAKKYFETFKGEELVKFYVKMNSGDEYKFEDRIENVDIEALNVESVKNPEHNTGTGPLSVTVEWKAIDNASAYYYVQILNSNKDENNPLVTSNWQPASNEDWQSIKLEEGNAGDFGLNLGDVFYVKVVAYLYEEGIEPYQGDIHDFNKQAKSQYIRSGGEW</sequence>
<evidence type="ECO:0008006" key="4">
    <source>
        <dbReference type="Google" id="ProtNLM"/>
    </source>
</evidence>
<organism evidence="2 3">
    <name type="scientific">Marinifilum breve</name>
    <dbReference type="NCBI Taxonomy" id="2184082"/>
    <lineage>
        <taxon>Bacteria</taxon>
        <taxon>Pseudomonadati</taxon>
        <taxon>Bacteroidota</taxon>
        <taxon>Bacteroidia</taxon>
        <taxon>Marinilabiliales</taxon>
        <taxon>Marinifilaceae</taxon>
    </lineage>
</organism>
<accession>A0A2V3ZYG4</accession>
<proteinExistence type="predicted"/>
<name>A0A2V3ZYG4_9BACT</name>
<feature type="signal peptide" evidence="1">
    <location>
        <begin position="1"/>
        <end position="29"/>
    </location>
</feature>
<reference evidence="2 3" key="1">
    <citation type="submission" date="2018-05" db="EMBL/GenBank/DDBJ databases">
        <title>Marinifilum breve JC075T sp. nov., a marine bacterium isolated from Yongle Blue Hole in the South China Sea.</title>
        <authorList>
            <person name="Fu T."/>
        </authorList>
    </citation>
    <scope>NUCLEOTIDE SEQUENCE [LARGE SCALE GENOMIC DNA]</scope>
    <source>
        <strain evidence="2 3">JC075</strain>
    </source>
</reference>
<dbReference type="Proteomes" id="UP000248079">
    <property type="component" value="Unassembled WGS sequence"/>
</dbReference>
<dbReference type="AlphaFoldDB" id="A0A2V3ZYG4"/>
<comment type="caution">
    <text evidence="2">The sequence shown here is derived from an EMBL/GenBank/DDBJ whole genome shotgun (WGS) entry which is preliminary data.</text>
</comment>
<evidence type="ECO:0000256" key="1">
    <source>
        <dbReference type="SAM" id="SignalP"/>
    </source>
</evidence>
<evidence type="ECO:0000313" key="2">
    <source>
        <dbReference type="EMBL" id="PXY00587.1"/>
    </source>
</evidence>